<dbReference type="EMBL" id="PJQL01001046">
    <property type="protein sequence ID" value="RCH90928.1"/>
    <property type="molecule type" value="Genomic_DNA"/>
</dbReference>
<gene>
    <name evidence="1" type="ORF">CU097_004444</name>
</gene>
<protein>
    <submittedName>
        <fullName evidence="1">Uncharacterized protein</fullName>
    </submittedName>
</protein>
<keyword evidence="2" id="KW-1185">Reference proteome</keyword>
<dbReference type="OrthoDB" id="2242533at2759"/>
<accession>A0A367JLY2</accession>
<proteinExistence type="predicted"/>
<evidence type="ECO:0000313" key="2">
    <source>
        <dbReference type="Proteomes" id="UP000252139"/>
    </source>
</evidence>
<reference evidence="1 2" key="1">
    <citation type="journal article" date="2018" name="G3 (Bethesda)">
        <title>Phylogenetic and Phylogenomic Definition of Rhizopus Species.</title>
        <authorList>
            <person name="Gryganskyi A.P."/>
            <person name="Golan J."/>
            <person name="Dolatabadi S."/>
            <person name="Mondo S."/>
            <person name="Robb S."/>
            <person name="Idnurm A."/>
            <person name="Muszewska A."/>
            <person name="Steczkiewicz K."/>
            <person name="Masonjones S."/>
            <person name="Liao H.L."/>
            <person name="Gajdeczka M.T."/>
            <person name="Anike F."/>
            <person name="Vuek A."/>
            <person name="Anishchenko I.M."/>
            <person name="Voigt K."/>
            <person name="de Hoog G.S."/>
            <person name="Smith M.E."/>
            <person name="Heitman J."/>
            <person name="Vilgalys R."/>
            <person name="Stajich J.E."/>
        </authorList>
    </citation>
    <scope>NUCLEOTIDE SEQUENCE [LARGE SCALE GENOMIC DNA]</scope>
    <source>
        <strain evidence="1 2">CBS 357.93</strain>
    </source>
</reference>
<feature type="non-terminal residue" evidence="1">
    <location>
        <position position="114"/>
    </location>
</feature>
<dbReference type="Proteomes" id="UP000252139">
    <property type="component" value="Unassembled WGS sequence"/>
</dbReference>
<organism evidence="1 2">
    <name type="scientific">Rhizopus azygosporus</name>
    <name type="common">Rhizopus microsporus var. azygosporus</name>
    <dbReference type="NCBI Taxonomy" id="86630"/>
    <lineage>
        <taxon>Eukaryota</taxon>
        <taxon>Fungi</taxon>
        <taxon>Fungi incertae sedis</taxon>
        <taxon>Mucoromycota</taxon>
        <taxon>Mucoromycotina</taxon>
        <taxon>Mucoromycetes</taxon>
        <taxon>Mucorales</taxon>
        <taxon>Mucorineae</taxon>
        <taxon>Rhizopodaceae</taxon>
        <taxon>Rhizopus</taxon>
    </lineage>
</organism>
<name>A0A367JLY2_RHIAZ</name>
<dbReference type="AlphaFoldDB" id="A0A367JLY2"/>
<comment type="caution">
    <text evidence="1">The sequence shown here is derived from an EMBL/GenBank/DDBJ whole genome shotgun (WGS) entry which is preliminary data.</text>
</comment>
<sequence>MRWRRALLLQRKLTNTEVIIGHKTIQQLLIAFRWHHQLLNPFRIKLPPEYGIVFKLWLPIFDCIFVGDLLLATRITETVNECTAAQKQSIYAHIKHPVTDYEIDIRFLFVDRRG</sequence>
<evidence type="ECO:0000313" key="1">
    <source>
        <dbReference type="EMBL" id="RCH90928.1"/>
    </source>
</evidence>